<dbReference type="Proteomes" id="UP001285521">
    <property type="component" value="Unassembled WGS sequence"/>
</dbReference>
<evidence type="ECO:0000256" key="1">
    <source>
        <dbReference type="SAM" id="MobiDB-lite"/>
    </source>
</evidence>
<name>A0ABU4TDT7_9PSEU</name>
<evidence type="ECO:0000313" key="2">
    <source>
        <dbReference type="EMBL" id="MDX8036042.1"/>
    </source>
</evidence>
<dbReference type="EMBL" id="JAXAVW010000040">
    <property type="protein sequence ID" value="MDX8036042.1"/>
    <property type="molecule type" value="Genomic_DNA"/>
</dbReference>
<comment type="caution">
    <text evidence="2">The sequence shown here is derived from an EMBL/GenBank/DDBJ whole genome shotgun (WGS) entry which is preliminary data.</text>
</comment>
<proteinExistence type="predicted"/>
<reference evidence="2 3" key="2">
    <citation type="submission" date="2023-11" db="EMBL/GenBank/DDBJ databases">
        <authorList>
            <person name="Lara A.C."/>
            <person name="Chronakova A."/>
        </authorList>
    </citation>
    <scope>NUCLEOTIDE SEQUENCE [LARGE SCALE GENOMIC DNA]</scope>
    <source>
        <strain evidence="2 3">BCCO 10_0856</strain>
    </source>
</reference>
<sequence>MSIQLAFGVTAGPGLSCWLPTSGGRAVSKTGANPPGAPVAVGPSDAEPEAVREATRQLVLLVEDGPVAAAAGVDLGGGFTSARLAGAHGDRRDAVLAALKVLGVNGAHRLGDRTAGLVAMFGPSATKRVGAAAHTALGEERWAALHLASAASDLLGPEQLERVLDLRAPDGIDPFPRGAASTLAEHLSRALAGYQRPRRLTLIISLWDHVCAHLVELQLQERRAASQTRVERIDKLRERHRTYFDQAILQHLGWAVDGEPTLAAAARWRPPNWWAAAELRRLMQDAIAATALLRFARTLSDEGLAVAAKKHRDELVAANSCLTKDERSRAARRVEGGYSHPARPGSYVHQLVEVLSPDRKPTAKTEAHVKTRAAMARNYGVVVFDTVTEVLANLDDQPLHNCWDTCKPWQAPELREWRALAGFSRAPGSWEQPPLTDAHADGPAQPLAQRLTADAAAEETPHDLLWLADLADALAPFHGSEQATVRHEQPVPSLDYDPPAPSPALGGPRADSVPLAAAGVAQLVMFGATPPPRCGSWAELATGVSADAVIAEASVGIFPIPPEVSAVDKQVVAGLTVELGRDPRQLAEWSSYMGNCIGYPWYADEARRGLCVLMALREPASGRIAANLDIRRHTGGWHIHELRARFNDNVTPALQKQVKHWVDEIPAPVLIAPEPLLPVPPVRTRGGSARRSAAGRLPAELIRALTAAVEHELASATSAQRTYATLARGLGRPGQPADFEPEAAVVALKRVGPGDHVDLLRTALGDGLSASTLWQATRVRPLTAAVTKLDPELREYDRLSTLTDGAPLPRTLRALVRRPEIAPAFALDVVARSVRTAMGHLIADDALARAVAHRPSTELVCALAIATTCSSTTDNTVQVAAARKVSVPGFPASELNDPHGPWQKALSAAAELGAPVELFWEHIASHGLLVPAALLGKGGWPALWSRAHR</sequence>
<evidence type="ECO:0008006" key="4">
    <source>
        <dbReference type="Google" id="ProtNLM"/>
    </source>
</evidence>
<feature type="region of interest" description="Disordered" evidence="1">
    <location>
        <begin position="23"/>
        <end position="46"/>
    </location>
</feature>
<accession>A0ABU4TDT7</accession>
<reference evidence="2 3" key="1">
    <citation type="submission" date="2023-11" db="EMBL/GenBank/DDBJ databases">
        <title>Lentzea sokolovensis, sp. nov., Lentzea kristufkii, sp. nov., and Lentzea miocenensis, sp. nov., rare actinobacteria from Sokolov Coal Basin, Miocene lacustrine sediment, Czech Republic.</title>
        <authorList>
            <person name="Lara A."/>
            <person name="Kotroba L."/>
            <person name="Nouioui I."/>
            <person name="Neumann-Schaal M."/>
            <person name="Mast Y."/>
            <person name="Chronakova A."/>
        </authorList>
    </citation>
    <scope>NUCLEOTIDE SEQUENCE [LARGE SCALE GENOMIC DNA]</scope>
    <source>
        <strain evidence="2 3">BCCO 10_0856</strain>
    </source>
</reference>
<evidence type="ECO:0000313" key="3">
    <source>
        <dbReference type="Proteomes" id="UP001285521"/>
    </source>
</evidence>
<keyword evidence="3" id="KW-1185">Reference proteome</keyword>
<gene>
    <name evidence="2" type="ORF">SK803_38100</name>
</gene>
<feature type="region of interest" description="Disordered" evidence="1">
    <location>
        <begin position="481"/>
        <end position="510"/>
    </location>
</feature>
<protein>
    <recommendedName>
        <fullName evidence="4">DUF4132 domain-containing protein</fullName>
    </recommendedName>
</protein>
<organism evidence="2 3">
    <name type="scientific">Lentzea miocenica</name>
    <dbReference type="NCBI Taxonomy" id="3095431"/>
    <lineage>
        <taxon>Bacteria</taxon>
        <taxon>Bacillati</taxon>
        <taxon>Actinomycetota</taxon>
        <taxon>Actinomycetes</taxon>
        <taxon>Pseudonocardiales</taxon>
        <taxon>Pseudonocardiaceae</taxon>
        <taxon>Lentzea</taxon>
    </lineage>
</organism>
<dbReference type="RefSeq" id="WP_319971053.1">
    <property type="nucleotide sequence ID" value="NZ_JAXAVW010000040.1"/>
</dbReference>